<feature type="transmembrane region" description="Helical" evidence="1">
    <location>
        <begin position="72"/>
        <end position="90"/>
    </location>
</feature>
<feature type="transmembrane region" description="Helical" evidence="1">
    <location>
        <begin position="140"/>
        <end position="159"/>
    </location>
</feature>
<keyword evidence="3" id="KW-1185">Reference proteome</keyword>
<proteinExistence type="predicted"/>
<keyword evidence="1" id="KW-1133">Transmembrane helix</keyword>
<gene>
    <name evidence="2" type="ORF">DSM04_105297</name>
</gene>
<dbReference type="EMBL" id="QOVI01000005">
    <property type="protein sequence ID" value="RXG13318.1"/>
    <property type="molecule type" value="Genomic_DNA"/>
</dbReference>
<keyword evidence="1" id="KW-0812">Transmembrane</keyword>
<evidence type="ECO:0000256" key="1">
    <source>
        <dbReference type="SAM" id="Phobius"/>
    </source>
</evidence>
<dbReference type="InterPro" id="IPR009793">
    <property type="entry name" value="DUF1361"/>
</dbReference>
<evidence type="ECO:0000313" key="3">
    <source>
        <dbReference type="Proteomes" id="UP000289821"/>
    </source>
</evidence>
<dbReference type="Proteomes" id="UP000289821">
    <property type="component" value="Unassembled WGS sequence"/>
</dbReference>
<sequence length="225" mass="26399">MKKFILTKYTTLKHLFIALLVCFLLLVFRVKTTHDYFGLFLVWNLFLAFIPLGIVWFMKFNKELFLNPIKKFFMLLLWLLFLPNAPYVLTDLIHLSYSPSQWFVYDAVVILTFAGVSLYFGYQSILELRRLLKNTINKKLLNIATISVFILCGFGIYLGRVVRFNSWDLVTNPFELFTTILQVLTNPVEYKFVWLFTLAFGTLLNAGFYIFQLGHKSISNYDSTQ</sequence>
<dbReference type="AlphaFoldDB" id="A0A4Q0NTX1"/>
<keyword evidence="1" id="KW-0472">Membrane</keyword>
<comment type="caution">
    <text evidence="2">The sequence shown here is derived from an EMBL/GenBank/DDBJ whole genome shotgun (WGS) entry which is preliminary data.</text>
</comment>
<feature type="transmembrane region" description="Helical" evidence="1">
    <location>
        <begin position="12"/>
        <end position="30"/>
    </location>
</feature>
<feature type="transmembrane region" description="Helical" evidence="1">
    <location>
        <begin position="36"/>
        <end position="60"/>
    </location>
</feature>
<dbReference type="RefSeq" id="WP_128762086.1">
    <property type="nucleotide sequence ID" value="NZ_QOVI01000005.1"/>
</dbReference>
<dbReference type="Pfam" id="PF07099">
    <property type="entry name" value="DUF1361"/>
    <property type="match status" value="1"/>
</dbReference>
<feature type="transmembrane region" description="Helical" evidence="1">
    <location>
        <begin position="192"/>
        <end position="211"/>
    </location>
</feature>
<evidence type="ECO:0000313" key="2">
    <source>
        <dbReference type="EMBL" id="RXG13318.1"/>
    </source>
</evidence>
<dbReference type="OrthoDB" id="4540541at2"/>
<accession>A0A4Q0NTX1</accession>
<reference evidence="2 3" key="1">
    <citation type="submission" date="2018-07" db="EMBL/GenBank/DDBJ databases">
        <title>Leeuwenhoekiella genomics.</title>
        <authorList>
            <person name="Tahon G."/>
            <person name="Willems A."/>
        </authorList>
    </citation>
    <scope>NUCLEOTIDE SEQUENCE [LARGE SCALE GENOMIC DNA]</scope>
    <source>
        <strain evidence="2 3">R-50232</strain>
    </source>
</reference>
<name>A0A4Q0NTX1_9FLAO</name>
<protein>
    <submittedName>
        <fullName evidence="2">Putative membrane protein</fullName>
    </submittedName>
</protein>
<feature type="transmembrane region" description="Helical" evidence="1">
    <location>
        <begin position="102"/>
        <end position="120"/>
    </location>
</feature>
<organism evidence="2 3">
    <name type="scientific">Leeuwenhoekiella aestuarii</name>
    <dbReference type="NCBI Taxonomy" id="2249426"/>
    <lineage>
        <taxon>Bacteria</taxon>
        <taxon>Pseudomonadati</taxon>
        <taxon>Bacteroidota</taxon>
        <taxon>Flavobacteriia</taxon>
        <taxon>Flavobacteriales</taxon>
        <taxon>Flavobacteriaceae</taxon>
        <taxon>Leeuwenhoekiella</taxon>
    </lineage>
</organism>